<evidence type="ECO:0000256" key="2">
    <source>
        <dbReference type="ARBA" id="ARBA00022670"/>
    </source>
</evidence>
<keyword evidence="4 6" id="KW-0720">Serine protease</keyword>
<keyword evidence="9" id="KW-0732">Signal</keyword>
<feature type="compositionally biased region" description="Pro residues" evidence="8">
    <location>
        <begin position="20"/>
        <end position="32"/>
    </location>
</feature>
<evidence type="ECO:0000256" key="4">
    <source>
        <dbReference type="ARBA" id="ARBA00022825"/>
    </source>
</evidence>
<dbReference type="Proteomes" id="UP000645555">
    <property type="component" value="Unassembled WGS sequence"/>
</dbReference>
<dbReference type="InterPro" id="IPR023828">
    <property type="entry name" value="Peptidase_S8_Ser-AS"/>
</dbReference>
<keyword evidence="2 6" id="KW-0645">Protease</keyword>
<evidence type="ECO:0000256" key="5">
    <source>
        <dbReference type="PIRSR" id="PIRSR615500-1"/>
    </source>
</evidence>
<comment type="similarity">
    <text evidence="1 6 7">Belongs to the peptidase S8 family.</text>
</comment>
<comment type="caution">
    <text evidence="11">The sequence shown here is derived from an EMBL/GenBank/DDBJ whole genome shotgun (WGS) entry which is preliminary data.</text>
</comment>
<dbReference type="Gene3D" id="3.40.50.200">
    <property type="entry name" value="Peptidase S8/S53 domain"/>
    <property type="match status" value="1"/>
</dbReference>
<dbReference type="InterPro" id="IPR023827">
    <property type="entry name" value="Peptidase_S8_Asp-AS"/>
</dbReference>
<evidence type="ECO:0000256" key="9">
    <source>
        <dbReference type="SAM" id="SignalP"/>
    </source>
</evidence>
<dbReference type="PIRSF" id="PIRSF037854">
    <property type="entry name" value="Dihydropyridine_esterase"/>
    <property type="match status" value="1"/>
</dbReference>
<evidence type="ECO:0000256" key="7">
    <source>
        <dbReference type="RuleBase" id="RU003355"/>
    </source>
</evidence>
<feature type="active site" description="Charge relay system" evidence="5 6">
    <location>
        <position position="451"/>
    </location>
</feature>
<evidence type="ECO:0000256" key="6">
    <source>
        <dbReference type="PROSITE-ProRule" id="PRU01240"/>
    </source>
</evidence>
<sequence length="1110" mass="115962">MVGISMLLAALTSSVSPALADPPGPAPSPAPVSPSAFGPDAKAKGAPTGPVHRWIPLITGDRIGVNAQGEIRSVRPARGREHIPIRTETIGKHTYAMPDDARGLVHSGRVDRRLFDITTLSLPAYAQRPGLNLIVMYDAPRTDARKAVRSLAGAEVEHTLKSVDADAVTVPANGSTRLWSALTDGPAGATDRTAAPGVASVWLDGVVQASLDTSVPQIGAPEAWAAGYDGTGTRIAVLDSGVDATHPDLAGQIEAERNFSDAQTTHDLYGHGTHVASIAAGTGAKSGGKYKGVAPGARILNGKVLDDAGTGSLSGVIVGMEWAAAQKADVANVSLGTYDTPGIDPVEAAVNALSAESGTLFVIAAGNSGQEGPGSVGTPGSAEAALTVGAVDKQDRLAPFSSTGPRVGDAGIKPDLTAPGVDIGAAAAKGSLLADRGTQVAEGYVGLSGTSMATPHVAGAAALLAQQHPDWTGDDIKQALVNSTTPGAYTPFEQGSGRVDLRKAVKQKVTTRQTSLSFGTALWPHTDDQPVSKNLTYRNPGDTAVTLKLTMDATGPDGSAVPPGMFTFDDQVTIAPHSEASVKVTVDTRLGGDTVGAFTGRITAEGDGQTVGTALAVEREAERFTLTVKVLDRKGKPAAAPSWDAYLAGMSGPAKGTSAVLFADRYSLRVPPGRYFLNSMLRVDPAGSTTQGIDWINQPLLEITKDTTVTLDARTARPIDVTVPNRAARQIFGHIGAHADPTDGAGIGFGVFVSSFKNFHSAHLGPKTDDDVRLSQQLSASFSTGAKGHDEYHAVHEPKGDKLLTGFTHHLKDRELSKIRVNLAAPARDKIGYVTPVADNGAGLGTERPLPDTTTLHLFSQTPSWVLLFDQVDAQDTLEGSYVSPVRTFKPGRSYRHEFNKGVFGPDLPQGAGFIRADEALMGDLPLLSDGSGNASNNNSMHESARTTLYGNGEVLRTSIYPMDFFHIAANERTDYKLTASLTRGPATDVSTNVTATWTFSSEYAPGITQLPVSVVRFTPDLSLDNTAEAGAKMTVPVTVKGSAAGRNLASLRVQVSYDHGAHWHERTVRNGRIQVTNPRAGGSVSFKAEAVDKEGNTVSETIHDAYLTR</sequence>
<dbReference type="PROSITE" id="PS00138">
    <property type="entry name" value="SUBTILASE_SER"/>
    <property type="match status" value="1"/>
</dbReference>
<dbReference type="GO" id="GO:0006508">
    <property type="term" value="P:proteolysis"/>
    <property type="evidence" value="ECO:0007669"/>
    <property type="project" value="UniProtKB-KW"/>
</dbReference>
<dbReference type="PROSITE" id="PS00136">
    <property type="entry name" value="SUBTILASE_ASP"/>
    <property type="match status" value="1"/>
</dbReference>
<feature type="domain" description="Peptidase S8/S53" evidence="10">
    <location>
        <begin position="230"/>
        <end position="497"/>
    </location>
</feature>
<keyword evidence="12" id="KW-1185">Reference proteome</keyword>
<evidence type="ECO:0000256" key="8">
    <source>
        <dbReference type="SAM" id="MobiDB-lite"/>
    </source>
</evidence>
<evidence type="ECO:0000259" key="10">
    <source>
        <dbReference type="Pfam" id="PF00082"/>
    </source>
</evidence>
<dbReference type="InterPro" id="IPR015500">
    <property type="entry name" value="Peptidase_S8_subtilisin-rel"/>
</dbReference>
<reference evidence="11" key="1">
    <citation type="journal article" date="2014" name="Int. J. Syst. Evol. Microbiol.">
        <title>Complete genome sequence of Corynebacterium casei LMG S-19264T (=DSM 44701T), isolated from a smear-ripened cheese.</title>
        <authorList>
            <consortium name="US DOE Joint Genome Institute (JGI-PGF)"/>
            <person name="Walter F."/>
            <person name="Albersmeier A."/>
            <person name="Kalinowski J."/>
            <person name="Ruckert C."/>
        </authorList>
    </citation>
    <scope>NUCLEOTIDE SEQUENCE</scope>
    <source>
        <strain evidence="11">JCM 4956</strain>
    </source>
</reference>
<dbReference type="PROSITE" id="PS00137">
    <property type="entry name" value="SUBTILASE_HIS"/>
    <property type="match status" value="1"/>
</dbReference>
<evidence type="ECO:0000313" key="11">
    <source>
        <dbReference type="EMBL" id="GGX94406.1"/>
    </source>
</evidence>
<feature type="signal peptide" evidence="9">
    <location>
        <begin position="1"/>
        <end position="20"/>
    </location>
</feature>
<feature type="chain" id="PRO_5037065421" description="Peptidase S8/S53 domain-containing protein" evidence="9">
    <location>
        <begin position="21"/>
        <end position="1110"/>
    </location>
</feature>
<dbReference type="Pfam" id="PF00082">
    <property type="entry name" value="Peptidase_S8"/>
    <property type="match status" value="1"/>
</dbReference>
<evidence type="ECO:0000313" key="12">
    <source>
        <dbReference type="Proteomes" id="UP000645555"/>
    </source>
</evidence>
<dbReference type="AlphaFoldDB" id="A0A918NTN3"/>
<dbReference type="InterPro" id="IPR017297">
    <property type="entry name" value="Peptidase_S8A_DPH-A"/>
</dbReference>
<dbReference type="PANTHER" id="PTHR43399">
    <property type="entry name" value="SUBTILISIN-RELATED"/>
    <property type="match status" value="1"/>
</dbReference>
<accession>A0A918NTN3</accession>
<name>A0A918NTN3_9ACTN</name>
<dbReference type="EMBL" id="BMWD01000041">
    <property type="protein sequence ID" value="GGX94406.1"/>
    <property type="molecule type" value="Genomic_DNA"/>
</dbReference>
<evidence type="ECO:0000256" key="3">
    <source>
        <dbReference type="ARBA" id="ARBA00022801"/>
    </source>
</evidence>
<dbReference type="RefSeq" id="WP_229916902.1">
    <property type="nucleotide sequence ID" value="NZ_BMWD01000041.1"/>
</dbReference>
<dbReference type="PANTHER" id="PTHR43399:SF4">
    <property type="entry name" value="CELL WALL-ASSOCIATED PROTEASE"/>
    <property type="match status" value="1"/>
</dbReference>
<reference evidence="11" key="2">
    <citation type="submission" date="2020-09" db="EMBL/GenBank/DDBJ databases">
        <authorList>
            <person name="Sun Q."/>
            <person name="Ohkuma M."/>
        </authorList>
    </citation>
    <scope>NUCLEOTIDE SEQUENCE</scope>
    <source>
        <strain evidence="11">JCM 4956</strain>
    </source>
</reference>
<dbReference type="SUPFAM" id="SSF52743">
    <property type="entry name" value="Subtilisin-like"/>
    <property type="match status" value="1"/>
</dbReference>
<dbReference type="InterPro" id="IPR051048">
    <property type="entry name" value="Peptidase_S8/S53_subtilisin"/>
</dbReference>
<dbReference type="InterPro" id="IPR036852">
    <property type="entry name" value="Peptidase_S8/S53_dom_sf"/>
</dbReference>
<dbReference type="InterPro" id="IPR000209">
    <property type="entry name" value="Peptidase_S8/S53_dom"/>
</dbReference>
<gene>
    <name evidence="11" type="ORF">GCM10010515_71590</name>
</gene>
<feature type="active site" description="Charge relay system" evidence="5 6">
    <location>
        <position position="239"/>
    </location>
</feature>
<feature type="active site" description="Charge relay system" evidence="5 6">
    <location>
        <position position="271"/>
    </location>
</feature>
<protein>
    <recommendedName>
        <fullName evidence="10">Peptidase S8/S53 domain-containing protein</fullName>
    </recommendedName>
</protein>
<dbReference type="InterPro" id="IPR022398">
    <property type="entry name" value="Peptidase_S8_His-AS"/>
</dbReference>
<dbReference type="GO" id="GO:0004252">
    <property type="term" value="F:serine-type endopeptidase activity"/>
    <property type="evidence" value="ECO:0007669"/>
    <property type="project" value="UniProtKB-UniRule"/>
</dbReference>
<dbReference type="PROSITE" id="PS51892">
    <property type="entry name" value="SUBTILASE"/>
    <property type="match status" value="1"/>
</dbReference>
<feature type="region of interest" description="Disordered" evidence="8">
    <location>
        <begin position="16"/>
        <end position="50"/>
    </location>
</feature>
<dbReference type="PRINTS" id="PR00723">
    <property type="entry name" value="SUBTILISIN"/>
</dbReference>
<keyword evidence="3 6" id="KW-0378">Hydrolase</keyword>
<proteinExistence type="inferred from homology"/>
<evidence type="ECO:0000256" key="1">
    <source>
        <dbReference type="ARBA" id="ARBA00011073"/>
    </source>
</evidence>
<organism evidence="11 12">
    <name type="scientific">Streptomyces fructofermentans</name>
    <dbReference type="NCBI Taxonomy" id="152141"/>
    <lineage>
        <taxon>Bacteria</taxon>
        <taxon>Bacillati</taxon>
        <taxon>Actinomycetota</taxon>
        <taxon>Actinomycetes</taxon>
        <taxon>Kitasatosporales</taxon>
        <taxon>Streptomycetaceae</taxon>
        <taxon>Streptomyces</taxon>
    </lineage>
</organism>